<organism evidence="2 3">
    <name type="scientific">Maribacter confluentis</name>
    <dbReference type="NCBI Taxonomy" id="1656093"/>
    <lineage>
        <taxon>Bacteria</taxon>
        <taxon>Pseudomonadati</taxon>
        <taxon>Bacteroidota</taxon>
        <taxon>Flavobacteriia</taxon>
        <taxon>Flavobacteriales</taxon>
        <taxon>Flavobacteriaceae</taxon>
        <taxon>Maribacter</taxon>
    </lineage>
</organism>
<gene>
    <name evidence="2" type="ORF">Q2T41_02490</name>
</gene>
<accession>A0ABT8RKV9</accession>
<comment type="caution">
    <text evidence="2">The sequence shown here is derived from an EMBL/GenBank/DDBJ whole genome shotgun (WGS) entry which is preliminary data.</text>
</comment>
<proteinExistence type="predicted"/>
<keyword evidence="1" id="KW-0732">Signal</keyword>
<evidence type="ECO:0000256" key="1">
    <source>
        <dbReference type="SAM" id="SignalP"/>
    </source>
</evidence>
<keyword evidence="3" id="KW-1185">Reference proteome</keyword>
<evidence type="ECO:0000313" key="2">
    <source>
        <dbReference type="EMBL" id="MDO1511534.1"/>
    </source>
</evidence>
<dbReference type="InterPro" id="IPR032774">
    <property type="entry name" value="WG_beta_rep"/>
</dbReference>
<dbReference type="Proteomes" id="UP001168579">
    <property type="component" value="Unassembled WGS sequence"/>
</dbReference>
<name>A0ABT8RKV9_9FLAO</name>
<dbReference type="Pfam" id="PF14903">
    <property type="entry name" value="WG_beta_rep"/>
    <property type="match status" value="2"/>
</dbReference>
<feature type="signal peptide" evidence="1">
    <location>
        <begin position="1"/>
        <end position="20"/>
    </location>
</feature>
<dbReference type="EMBL" id="JAUKUC010000001">
    <property type="protein sequence ID" value="MDO1511534.1"/>
    <property type="molecule type" value="Genomic_DNA"/>
</dbReference>
<reference evidence="2" key="1">
    <citation type="journal article" date="2014" name="Int. J. Syst. Evol. Microbiol.">
        <title>Complete genome of a new Firmicutes species belonging to the dominant human colonic microbiota ('Ruminococcus bicirculans') reveals two chromosomes and a selective capacity to utilize plant glucans.</title>
        <authorList>
            <consortium name="NISC Comparative Sequencing Program"/>
            <person name="Wegmann U."/>
            <person name="Louis P."/>
            <person name="Goesmann A."/>
            <person name="Henrissat B."/>
            <person name="Duncan S.H."/>
            <person name="Flint H.J."/>
        </authorList>
    </citation>
    <scope>NUCLEOTIDE SEQUENCE</scope>
    <source>
        <strain evidence="2">CECT 8869</strain>
    </source>
</reference>
<evidence type="ECO:0000313" key="3">
    <source>
        <dbReference type="Proteomes" id="UP001168579"/>
    </source>
</evidence>
<protein>
    <submittedName>
        <fullName evidence="2">WG repeat-containing protein</fullName>
    </submittedName>
</protein>
<feature type="chain" id="PRO_5046391248" evidence="1">
    <location>
        <begin position="21"/>
        <end position="210"/>
    </location>
</feature>
<sequence length="210" mass="23514">MKNRLMFLAITVLAVLPISAQMVQGIDEIAPFSEGLAAVRKGGEWGFIDEEGKLVVDFRDDVYWNPSQDNAIALGAPYPMFNEGLCAISQKVEDGVPVFGFMDKTGAVVFPPQFLNVTPFNDGYATAVFVDKTFKGENEFKLKIYEYKFFDVLISSNGEIAEYFGKRDHIQMTVKRYKVPTIGAKMLNAQLVATHKPDQGWVIQQLQTKN</sequence>
<reference evidence="2" key="2">
    <citation type="submission" date="2023-06" db="EMBL/GenBank/DDBJ databases">
        <authorList>
            <person name="Lucena T."/>
            <person name="Sun Q."/>
        </authorList>
    </citation>
    <scope>NUCLEOTIDE SEQUENCE</scope>
    <source>
        <strain evidence="2">CECT 8869</strain>
    </source>
</reference>
<dbReference type="RefSeq" id="WP_304434795.1">
    <property type="nucleotide sequence ID" value="NZ_JAUKUC010000001.1"/>
</dbReference>